<keyword evidence="11" id="KW-1185">Reference proteome</keyword>
<dbReference type="GO" id="GO:0005634">
    <property type="term" value="C:nucleus"/>
    <property type="evidence" value="ECO:0007669"/>
    <property type="project" value="UniProtKB-SubCell"/>
</dbReference>
<dbReference type="SUPFAM" id="SSF54928">
    <property type="entry name" value="RNA-binding domain, RBD"/>
    <property type="match status" value="2"/>
</dbReference>
<evidence type="ECO:0000259" key="7">
    <source>
        <dbReference type="PROSITE" id="PS50102"/>
    </source>
</evidence>
<feature type="region of interest" description="Disordered" evidence="6">
    <location>
        <begin position="30"/>
        <end position="86"/>
    </location>
</feature>
<evidence type="ECO:0008006" key="12">
    <source>
        <dbReference type="Google" id="ProtNLM"/>
    </source>
</evidence>
<keyword evidence="4" id="KW-0862">Zinc</keyword>
<feature type="compositionally biased region" description="Basic and acidic residues" evidence="6">
    <location>
        <begin position="30"/>
        <end position="39"/>
    </location>
</feature>
<feature type="domain" description="G-patch" evidence="9">
    <location>
        <begin position="680"/>
        <end position="726"/>
    </location>
</feature>
<feature type="domain" description="RRM" evidence="7">
    <location>
        <begin position="103"/>
        <end position="197"/>
    </location>
</feature>
<evidence type="ECO:0000313" key="11">
    <source>
        <dbReference type="Proteomes" id="UP000807353"/>
    </source>
</evidence>
<gene>
    <name evidence="10" type="ORF">BDZ94DRAFT_1300454</name>
</gene>
<dbReference type="InterPro" id="IPR012677">
    <property type="entry name" value="Nucleotide-bd_a/b_plait_sf"/>
</dbReference>
<dbReference type="PANTHER" id="PTHR13948">
    <property type="entry name" value="RNA-BINDING PROTEIN"/>
    <property type="match status" value="1"/>
</dbReference>
<evidence type="ECO:0000313" key="10">
    <source>
        <dbReference type="EMBL" id="KAF9459554.1"/>
    </source>
</evidence>
<feature type="compositionally biased region" description="Basic and acidic residues" evidence="6">
    <location>
        <begin position="62"/>
        <end position="86"/>
    </location>
</feature>
<comment type="caution">
    <text evidence="10">The sequence shown here is derived from an EMBL/GenBank/DDBJ whole genome shotgun (WGS) entry which is preliminary data.</text>
</comment>
<comment type="subcellular location">
    <subcellularLocation>
        <location evidence="1">Nucleus</location>
    </subcellularLocation>
</comment>
<evidence type="ECO:0000256" key="5">
    <source>
        <dbReference type="PROSITE-ProRule" id="PRU00176"/>
    </source>
</evidence>
<keyword evidence="4" id="KW-0479">Metal-binding</keyword>
<reference evidence="10" key="1">
    <citation type="submission" date="2020-11" db="EMBL/GenBank/DDBJ databases">
        <authorList>
            <consortium name="DOE Joint Genome Institute"/>
            <person name="Ahrendt S."/>
            <person name="Riley R."/>
            <person name="Andreopoulos W."/>
            <person name="Labutti K."/>
            <person name="Pangilinan J."/>
            <person name="Ruiz-Duenas F.J."/>
            <person name="Barrasa J.M."/>
            <person name="Sanchez-Garcia M."/>
            <person name="Camarero S."/>
            <person name="Miyauchi S."/>
            <person name="Serrano A."/>
            <person name="Linde D."/>
            <person name="Babiker R."/>
            <person name="Drula E."/>
            <person name="Ayuso-Fernandez I."/>
            <person name="Pacheco R."/>
            <person name="Padilla G."/>
            <person name="Ferreira P."/>
            <person name="Barriuso J."/>
            <person name="Kellner H."/>
            <person name="Castanera R."/>
            <person name="Alfaro M."/>
            <person name="Ramirez L."/>
            <person name="Pisabarro A.G."/>
            <person name="Kuo A."/>
            <person name="Tritt A."/>
            <person name="Lipzen A."/>
            <person name="He G."/>
            <person name="Yan M."/>
            <person name="Ng V."/>
            <person name="Cullen D."/>
            <person name="Martin F."/>
            <person name="Rosso M.-N."/>
            <person name="Henrissat B."/>
            <person name="Hibbett D."/>
            <person name="Martinez A.T."/>
            <person name="Grigoriev I.V."/>
        </authorList>
    </citation>
    <scope>NUCLEOTIDE SEQUENCE</scope>
    <source>
        <strain evidence="10">CBS 247.69</strain>
    </source>
</reference>
<accession>A0A9P5XZI4</accession>
<dbReference type="EMBL" id="MU150314">
    <property type="protein sequence ID" value="KAF9459554.1"/>
    <property type="molecule type" value="Genomic_DNA"/>
</dbReference>
<dbReference type="Gene3D" id="3.30.70.330">
    <property type="match status" value="2"/>
</dbReference>
<feature type="compositionally biased region" description="Basic and acidic residues" evidence="6">
    <location>
        <begin position="650"/>
        <end position="662"/>
    </location>
</feature>
<dbReference type="PROSITE" id="PS50174">
    <property type="entry name" value="G_PATCH"/>
    <property type="match status" value="1"/>
</dbReference>
<dbReference type="GO" id="GO:0003723">
    <property type="term" value="F:RNA binding"/>
    <property type="evidence" value="ECO:0007669"/>
    <property type="project" value="UniProtKB-UniRule"/>
</dbReference>
<dbReference type="GO" id="GO:0008270">
    <property type="term" value="F:zinc ion binding"/>
    <property type="evidence" value="ECO:0007669"/>
    <property type="project" value="UniProtKB-KW"/>
</dbReference>
<dbReference type="AlphaFoldDB" id="A0A9P5XZI4"/>
<dbReference type="Proteomes" id="UP000807353">
    <property type="component" value="Unassembled WGS sequence"/>
</dbReference>
<evidence type="ECO:0000256" key="3">
    <source>
        <dbReference type="ARBA" id="ARBA00023242"/>
    </source>
</evidence>
<sequence>MAYNREWDQGKDWHDATVWTSYDGRASIRPREDDYFADGKRRKFNNGGYQNYDKSQSYEDGGYDRSHGQTRQGDHHLPEHGQDDRQQRPGFVKKRLAPSDPSPHVIFLGLDPDFTEADLQGYLNTSGFTVETVTIIRDRSSGTCSSKGFGFAQFATTEHALPPPASHGASATATYYKALETGTPHGGRRIKIDYSQSATPHEKGRLNRGNMNDGTRDIGNTQASVLLFRGLDPLSGPQAIYQAMLFSSGPSMQGAKGMKRIILIKDKVTMASFGFAFVEFVDIPSASAVLAATMSPQIHPSGFRISDRPVAASFAHPYSFQPVTDFLSRDDACLASSTSLGGAEGSWVRYWDESSTVAVLEFKVEEPPRATPVKEKKEKKKKSTPPSHPPTDNSMKKQAGDSEVMVRQVSTAPSALPVSDKPVTLNFSKGPVKATTVKPLSLGFSMDDVNPNDVDEAQDDANLDYKGDLSMARYMISHIMKLVTAVKKVAPLIASKKIVSDINKWNQVQEELTQDTSTSLASPSLVHSPGPMLSKPMVENSAKDVLASAELEFEFSDVTALMCLLCARQFKTIDQLKRHNKESDLHKARNFQRYIPLFFRWANKNHKDSKLQDVARLKVASRKAATLDQPKYRDRASERRVLFNQPDAPLPDKESSKQRKSDGPAPEPSPPPPINPGQDSTNVGNKLLKMMGWTEGMGLGTSGDGRVDPIQTAIYAQGVGLGAGKGKEIGKYAEGYSGYVHMVQDAVMLKLKTVFRHVKDMVAEHGLYSIHQEIMHKMQTIIKLDDGKALD</sequence>
<evidence type="ECO:0000256" key="6">
    <source>
        <dbReference type="SAM" id="MobiDB-lite"/>
    </source>
</evidence>
<dbReference type="SMART" id="SM00443">
    <property type="entry name" value="G_patch"/>
    <property type="match status" value="1"/>
</dbReference>
<evidence type="ECO:0000259" key="8">
    <source>
        <dbReference type="PROSITE" id="PS50157"/>
    </source>
</evidence>
<protein>
    <recommendedName>
        <fullName evidence="12">RNA-binding protein</fullName>
    </recommendedName>
</protein>
<organism evidence="10 11">
    <name type="scientific">Collybia nuda</name>
    <dbReference type="NCBI Taxonomy" id="64659"/>
    <lineage>
        <taxon>Eukaryota</taxon>
        <taxon>Fungi</taxon>
        <taxon>Dikarya</taxon>
        <taxon>Basidiomycota</taxon>
        <taxon>Agaricomycotina</taxon>
        <taxon>Agaricomycetes</taxon>
        <taxon>Agaricomycetidae</taxon>
        <taxon>Agaricales</taxon>
        <taxon>Tricholomatineae</taxon>
        <taxon>Clitocybaceae</taxon>
        <taxon>Collybia</taxon>
    </lineage>
</organism>
<dbReference type="PROSITE" id="PS50102">
    <property type="entry name" value="RRM"/>
    <property type="match status" value="1"/>
</dbReference>
<dbReference type="Pfam" id="PF01585">
    <property type="entry name" value="G-patch"/>
    <property type="match status" value="1"/>
</dbReference>
<feature type="region of interest" description="Disordered" evidence="6">
    <location>
        <begin position="369"/>
        <end position="421"/>
    </location>
</feature>
<evidence type="ECO:0000256" key="4">
    <source>
        <dbReference type="PROSITE-ProRule" id="PRU00042"/>
    </source>
</evidence>
<dbReference type="InterPro" id="IPR035979">
    <property type="entry name" value="RBD_domain_sf"/>
</dbReference>
<name>A0A9P5XZI4_9AGAR</name>
<evidence type="ECO:0000256" key="2">
    <source>
        <dbReference type="ARBA" id="ARBA00022884"/>
    </source>
</evidence>
<dbReference type="PROSITE" id="PS50157">
    <property type="entry name" value="ZINC_FINGER_C2H2_2"/>
    <property type="match status" value="1"/>
</dbReference>
<evidence type="ECO:0000259" key="9">
    <source>
        <dbReference type="PROSITE" id="PS50174"/>
    </source>
</evidence>
<dbReference type="InterPro" id="IPR013087">
    <property type="entry name" value="Znf_C2H2_type"/>
</dbReference>
<keyword evidence="2 5" id="KW-0694">RNA-binding</keyword>
<feature type="domain" description="C2H2-type" evidence="8">
    <location>
        <begin position="561"/>
        <end position="591"/>
    </location>
</feature>
<dbReference type="PANTHER" id="PTHR13948:SF3">
    <property type="entry name" value="FI21118P1"/>
    <property type="match status" value="1"/>
</dbReference>
<evidence type="ECO:0000256" key="1">
    <source>
        <dbReference type="ARBA" id="ARBA00004123"/>
    </source>
</evidence>
<keyword evidence="4" id="KW-0863">Zinc-finger</keyword>
<feature type="compositionally biased region" description="Pro residues" evidence="6">
    <location>
        <begin position="665"/>
        <end position="675"/>
    </location>
</feature>
<dbReference type="InterPro" id="IPR000504">
    <property type="entry name" value="RRM_dom"/>
</dbReference>
<keyword evidence="3" id="KW-0539">Nucleus</keyword>
<dbReference type="GO" id="GO:0000398">
    <property type="term" value="P:mRNA splicing, via spliceosome"/>
    <property type="evidence" value="ECO:0007669"/>
    <property type="project" value="TreeGrafter"/>
</dbReference>
<dbReference type="InterPro" id="IPR000467">
    <property type="entry name" value="G_patch_dom"/>
</dbReference>
<proteinExistence type="predicted"/>
<feature type="compositionally biased region" description="Basic and acidic residues" evidence="6">
    <location>
        <begin position="630"/>
        <end position="641"/>
    </location>
</feature>
<feature type="region of interest" description="Disordered" evidence="6">
    <location>
        <begin position="622"/>
        <end position="684"/>
    </location>
</feature>
<dbReference type="OrthoDB" id="29523at2759"/>